<dbReference type="InterPro" id="IPR058595">
    <property type="entry name" value="Avidin-like"/>
</dbReference>
<comment type="caution">
    <text evidence="1">The sequence shown here is derived from an EMBL/GenBank/DDBJ whole genome shotgun (WGS) entry which is preliminary data.</text>
</comment>
<protein>
    <submittedName>
        <fullName evidence="1">Uncharacterized protein</fullName>
    </submittedName>
</protein>
<proteinExistence type="predicted"/>
<reference evidence="1 2" key="1">
    <citation type="submission" date="2019-03" db="EMBL/GenBank/DDBJ databases">
        <title>Genomic Encyclopedia of Archaeal and Bacterial Type Strains, Phase II (KMG-II): from individual species to whole genera.</title>
        <authorList>
            <person name="Goeker M."/>
        </authorList>
    </citation>
    <scope>NUCLEOTIDE SEQUENCE [LARGE SCALE GENOMIC DNA]</scope>
    <source>
        <strain evidence="1 2">DSM 24782</strain>
    </source>
</reference>
<dbReference type="RefSeq" id="WP_246017846.1">
    <property type="nucleotide sequence ID" value="NZ_BAAARP010000001.1"/>
</dbReference>
<keyword evidence="2" id="KW-1185">Reference proteome</keyword>
<dbReference type="AlphaFoldDB" id="A0A4R7FP89"/>
<dbReference type="Proteomes" id="UP000295344">
    <property type="component" value="Unassembled WGS sequence"/>
</dbReference>
<sequence>MSDDPFDLDGRVFDLVSSTASRVDPEAPTRFRYHEARGVVWGEYVGDTVAEGRFVGTRDGARLTVSFVHALVAGEAVVSGAATSRIEPGDGGLRLVEDFEVDGVPQVSVCAEVRSPG</sequence>
<name>A0A4R7FP89_9MICO</name>
<accession>A0A4R7FP89</accession>
<evidence type="ECO:0000313" key="1">
    <source>
        <dbReference type="EMBL" id="TDS79555.1"/>
    </source>
</evidence>
<dbReference type="EMBL" id="SOAM01000001">
    <property type="protein sequence ID" value="TDS79555.1"/>
    <property type="molecule type" value="Genomic_DNA"/>
</dbReference>
<organism evidence="1 2">
    <name type="scientific">Amnibacterium kyonggiense</name>
    <dbReference type="NCBI Taxonomy" id="595671"/>
    <lineage>
        <taxon>Bacteria</taxon>
        <taxon>Bacillati</taxon>
        <taxon>Actinomycetota</taxon>
        <taxon>Actinomycetes</taxon>
        <taxon>Micrococcales</taxon>
        <taxon>Microbacteriaceae</taxon>
        <taxon>Amnibacterium</taxon>
    </lineage>
</organism>
<evidence type="ECO:0000313" key="2">
    <source>
        <dbReference type="Proteomes" id="UP000295344"/>
    </source>
</evidence>
<dbReference type="Pfam" id="PF26421">
    <property type="entry name" value="Avidin_like"/>
    <property type="match status" value="1"/>
</dbReference>
<gene>
    <name evidence="1" type="ORF">CLV52_0086</name>
</gene>